<accession>A0A0F9L6I2</accession>
<feature type="compositionally biased region" description="Basic and acidic residues" evidence="1">
    <location>
        <begin position="396"/>
        <end position="418"/>
    </location>
</feature>
<dbReference type="EMBL" id="LAZR01013164">
    <property type="protein sequence ID" value="KKM23250.1"/>
    <property type="molecule type" value="Genomic_DNA"/>
</dbReference>
<feature type="compositionally biased region" description="Low complexity" evidence="1">
    <location>
        <begin position="499"/>
        <end position="508"/>
    </location>
</feature>
<feature type="compositionally biased region" description="Basic and acidic residues" evidence="1">
    <location>
        <begin position="83"/>
        <end position="104"/>
    </location>
</feature>
<gene>
    <name evidence="2" type="ORF">LCGC14_1617130</name>
</gene>
<evidence type="ECO:0000256" key="1">
    <source>
        <dbReference type="SAM" id="MobiDB-lite"/>
    </source>
</evidence>
<feature type="region of interest" description="Disordered" evidence="1">
    <location>
        <begin position="83"/>
        <end position="105"/>
    </location>
</feature>
<feature type="region of interest" description="Disordered" evidence="1">
    <location>
        <begin position="395"/>
        <end position="433"/>
    </location>
</feature>
<sequence length="531" mass="59044">HCINSIFWEDKIMSISPAEYLNLLAKQIQNPDEDLEYKVYIYESVKTDTDNFKNNIPPGCEEAISTIKTLGFQAKLFLEAQETKRSSKEDVPRRVPPGSRKEIGDENNLTNRTIRFLSDNSGQIMAGASSVALGILGALYYRVPYPVRAGALGGSIAFLGAKSLLERYSSDNEPDALDEKEVAASKKIKAATLQSSSLIDNKNAISTAIAVAALSILLLNPKDRNINDWFDKGDRLYSNAIKELELEEGTHLDIEEIKKADLFHPETILDPKILKPNNDLNILRNKEDLRNLINALKNSSNKAPIGAIITRPPETYAIFYNPESLQFIFIDSRGREDGRITAQIFRSVNDLVGHLLDLRPIDNESIGLPELYDTETGTSQNPNACEIRILRKKEKNSKGAEIEPEEEITRAGKREKVGKPLASQPSQEEEDRLIRAEEQALECALRLSTDGSRRSSSSLGEIQRDKEPQTDSPRMDSCDADELVAQAIQEEEEERRAFSSQSSPTSPSIGGDPLDDEEALVQMALKASLQE</sequence>
<reference evidence="2" key="1">
    <citation type="journal article" date="2015" name="Nature">
        <title>Complex archaea that bridge the gap between prokaryotes and eukaryotes.</title>
        <authorList>
            <person name="Spang A."/>
            <person name="Saw J.H."/>
            <person name="Jorgensen S.L."/>
            <person name="Zaremba-Niedzwiedzka K."/>
            <person name="Martijn J."/>
            <person name="Lind A.E."/>
            <person name="van Eijk R."/>
            <person name="Schleper C."/>
            <person name="Guy L."/>
            <person name="Ettema T.J."/>
        </authorList>
    </citation>
    <scope>NUCLEOTIDE SEQUENCE</scope>
</reference>
<dbReference type="AlphaFoldDB" id="A0A0F9L6I2"/>
<feature type="compositionally biased region" description="Basic and acidic residues" evidence="1">
    <location>
        <begin position="462"/>
        <end position="477"/>
    </location>
</feature>
<name>A0A0F9L6I2_9ZZZZ</name>
<evidence type="ECO:0000313" key="2">
    <source>
        <dbReference type="EMBL" id="KKM23250.1"/>
    </source>
</evidence>
<protein>
    <submittedName>
        <fullName evidence="2">Uncharacterized protein</fullName>
    </submittedName>
</protein>
<comment type="caution">
    <text evidence="2">The sequence shown here is derived from an EMBL/GenBank/DDBJ whole genome shotgun (WGS) entry which is preliminary data.</text>
</comment>
<feature type="non-terminal residue" evidence="2">
    <location>
        <position position="1"/>
    </location>
</feature>
<proteinExistence type="predicted"/>
<organism evidence="2">
    <name type="scientific">marine sediment metagenome</name>
    <dbReference type="NCBI Taxonomy" id="412755"/>
    <lineage>
        <taxon>unclassified sequences</taxon>
        <taxon>metagenomes</taxon>
        <taxon>ecological metagenomes</taxon>
    </lineage>
</organism>
<feature type="region of interest" description="Disordered" evidence="1">
    <location>
        <begin position="446"/>
        <end position="518"/>
    </location>
</feature>
<feature type="compositionally biased region" description="Low complexity" evidence="1">
    <location>
        <begin position="446"/>
        <end position="459"/>
    </location>
</feature>